<feature type="region of interest" description="Disordered" evidence="1">
    <location>
        <begin position="1"/>
        <end position="39"/>
    </location>
</feature>
<dbReference type="InterPro" id="IPR001611">
    <property type="entry name" value="Leu-rich_rpt"/>
</dbReference>
<dbReference type="AlphaFoldDB" id="A0A8J1XG49"/>
<dbReference type="Gene3D" id="3.80.10.10">
    <property type="entry name" value="Ribonuclease Inhibitor"/>
    <property type="match status" value="1"/>
</dbReference>
<feature type="region of interest" description="Disordered" evidence="1">
    <location>
        <begin position="486"/>
        <end position="508"/>
    </location>
</feature>
<name>A0A8J1XG49_OWEFU</name>
<dbReference type="SMART" id="SM00369">
    <property type="entry name" value="LRR_TYP"/>
    <property type="match status" value="3"/>
</dbReference>
<proteinExistence type="predicted"/>
<accession>A0A8J1XG49</accession>
<evidence type="ECO:0000256" key="1">
    <source>
        <dbReference type="SAM" id="MobiDB-lite"/>
    </source>
</evidence>
<organism evidence="2 3">
    <name type="scientific">Owenia fusiformis</name>
    <name type="common">Polychaete worm</name>
    <dbReference type="NCBI Taxonomy" id="6347"/>
    <lineage>
        <taxon>Eukaryota</taxon>
        <taxon>Metazoa</taxon>
        <taxon>Spiralia</taxon>
        <taxon>Lophotrochozoa</taxon>
        <taxon>Annelida</taxon>
        <taxon>Polychaeta</taxon>
        <taxon>Sedentaria</taxon>
        <taxon>Canalipalpata</taxon>
        <taxon>Sabellida</taxon>
        <taxon>Oweniida</taxon>
        <taxon>Oweniidae</taxon>
        <taxon>Owenia</taxon>
    </lineage>
</organism>
<dbReference type="PANTHER" id="PTHR45752">
    <property type="entry name" value="LEUCINE-RICH REPEAT-CONTAINING"/>
    <property type="match status" value="1"/>
</dbReference>
<evidence type="ECO:0000313" key="3">
    <source>
        <dbReference type="Proteomes" id="UP000749559"/>
    </source>
</evidence>
<feature type="region of interest" description="Disordered" evidence="1">
    <location>
        <begin position="235"/>
        <end position="265"/>
    </location>
</feature>
<dbReference type="OrthoDB" id="2021138at2759"/>
<dbReference type="InterPro" id="IPR032675">
    <property type="entry name" value="LRR_dom_sf"/>
</dbReference>
<dbReference type="PANTHER" id="PTHR45752:SF195">
    <property type="entry name" value="LEUCINE-RICH REPEAT (LRR) FAMILY PROTEIN-RELATED"/>
    <property type="match status" value="1"/>
</dbReference>
<dbReference type="SUPFAM" id="SSF52058">
    <property type="entry name" value="L domain-like"/>
    <property type="match status" value="1"/>
</dbReference>
<gene>
    <name evidence="2" type="ORF">OFUS_LOCUS10699</name>
</gene>
<evidence type="ECO:0000313" key="2">
    <source>
        <dbReference type="EMBL" id="CAH1784519.1"/>
    </source>
</evidence>
<dbReference type="InterPro" id="IPR050715">
    <property type="entry name" value="LRR-SigEffector_domain"/>
</dbReference>
<feature type="compositionally biased region" description="Low complexity" evidence="1">
    <location>
        <begin position="255"/>
        <end position="265"/>
    </location>
</feature>
<dbReference type="Proteomes" id="UP000749559">
    <property type="component" value="Unassembled WGS sequence"/>
</dbReference>
<keyword evidence="3" id="KW-1185">Reference proteome</keyword>
<dbReference type="InterPro" id="IPR003591">
    <property type="entry name" value="Leu-rich_rpt_typical-subtyp"/>
</dbReference>
<sequence length="568" mass="66138">MMNQSEHSGESFPQNSASENQNVKNTGGTMSAQSPTNNLRSKQNERILRLIQEAKQNFSTILDLSKMGLRKLPSEVLELTNLQYLYLEGNELTCLPENFFDALPKLQWLDLRRNYIIAIPSVFLSRHENLRNILLENNELRTLPLELGLVKNLSGLNINNNPLEFPPPDVLERGTQDLLKYLRDTLHAKSQGKLPINTDLRIHELRISEEGDSHSYMENVKDQNGIGGAEEWEQQNPEMDDLSKLKSSHRRASLESDGSLSSYDSQSMLSHARDISSAKYYNDLNPMTSTRFNTERHDLGGPGTLKLSLNKPTNYDDIRKKQYEKIKKAGALGVLENSMDRKKKLKKLRKVNKYPKPPPIERIEEKLMEERRQIRMKDLREKQNAIIQRKKDKDLLSGWRDETKQQQRKLQFDAMRKGPPEFLEPVRKAPFDIDQDHIKIPTNEQRIKEEVKATHEKIRRAASPNTIQKLEMERRMRDNELKEKLKKHSEKMAERRSLPKKSPQEEMQLAQRELEIANELQQQLARRRKELEYRFQAFTGDTVIPAKVNHRTVVSNNNKYSKNPRVLK</sequence>
<comment type="caution">
    <text evidence="2">The sequence shown here is derived from an EMBL/GenBank/DDBJ whole genome shotgun (WGS) entry which is preliminary data.</text>
</comment>
<dbReference type="Pfam" id="PF13855">
    <property type="entry name" value="LRR_8"/>
    <property type="match status" value="1"/>
</dbReference>
<dbReference type="EMBL" id="CAIIXF020000005">
    <property type="protein sequence ID" value="CAH1784519.1"/>
    <property type="molecule type" value="Genomic_DNA"/>
</dbReference>
<protein>
    <submittedName>
        <fullName evidence="2">Uncharacterized protein</fullName>
    </submittedName>
</protein>
<reference evidence="2" key="1">
    <citation type="submission" date="2022-03" db="EMBL/GenBank/DDBJ databases">
        <authorList>
            <person name="Martin C."/>
        </authorList>
    </citation>
    <scope>NUCLEOTIDE SEQUENCE</scope>
</reference>